<dbReference type="PANTHER" id="PTHR43190">
    <property type="entry name" value="N-ACETYL-D-GLUCOSAMINE KINASE"/>
    <property type="match status" value="1"/>
</dbReference>
<name>A0A1H9I2D1_9BACI</name>
<dbReference type="CDD" id="cd24007">
    <property type="entry name" value="ASKHA_NBD_eukNAGK-like"/>
    <property type="match status" value="1"/>
</dbReference>
<dbReference type="InterPro" id="IPR002731">
    <property type="entry name" value="ATPase_BadF"/>
</dbReference>
<dbReference type="AlphaFoldDB" id="A0A1H9I2D1"/>
<reference evidence="2 3" key="1">
    <citation type="submission" date="2016-10" db="EMBL/GenBank/DDBJ databases">
        <authorList>
            <person name="de Groot N.N."/>
        </authorList>
    </citation>
    <scope>NUCLEOTIDE SEQUENCE [LARGE SCALE GENOMIC DNA]</scope>
    <source>
        <strain evidence="2 3">DSM 21633</strain>
    </source>
</reference>
<dbReference type="Pfam" id="PF01869">
    <property type="entry name" value="BcrAD_BadFG"/>
    <property type="match status" value="1"/>
</dbReference>
<dbReference type="EMBL" id="FOES01000022">
    <property type="protein sequence ID" value="SEQ68780.1"/>
    <property type="molecule type" value="Genomic_DNA"/>
</dbReference>
<evidence type="ECO:0000259" key="1">
    <source>
        <dbReference type="Pfam" id="PF01869"/>
    </source>
</evidence>
<dbReference type="SUPFAM" id="SSF53067">
    <property type="entry name" value="Actin-like ATPase domain"/>
    <property type="match status" value="2"/>
</dbReference>
<organism evidence="2 3">
    <name type="scientific">Piscibacillus halophilus</name>
    <dbReference type="NCBI Taxonomy" id="571933"/>
    <lineage>
        <taxon>Bacteria</taxon>
        <taxon>Bacillati</taxon>
        <taxon>Bacillota</taxon>
        <taxon>Bacilli</taxon>
        <taxon>Bacillales</taxon>
        <taxon>Bacillaceae</taxon>
        <taxon>Piscibacillus</taxon>
    </lineage>
</organism>
<dbReference type="PANTHER" id="PTHR43190:SF3">
    <property type="entry name" value="N-ACETYL-D-GLUCOSAMINE KINASE"/>
    <property type="match status" value="1"/>
</dbReference>
<proteinExistence type="predicted"/>
<sequence>MSLVIGIDGGGTKTKAVMADQKGHIYAVATSGATNPNSVSHSQLKKNIQSLFNCLQDVHPDEFEQVDFCFAGMAGVGEASSKNQLHDIFTEIVQAYKFEYKLYNDGINALFAGTLGEPGIVQIAGTGTITYGLNSLGEFHRVGGWGYLFDDQASGYDLGKQALSYVFQAYDGRGSQTILEHILLNHFQVRAVPDLIPTIYAHEKPRELIASISQLVFEAYDSGDFVAGKIILEASEQYIKNINTLLKRAFQDELPSLISLAGGLFNRSDVFIPLIQKKINRSIPIQKVRLEPVAGAVIAALKEIGQLIDSEFEQNFKEGLCLFEGSTNESS</sequence>
<dbReference type="RefSeq" id="WP_091774000.1">
    <property type="nucleotide sequence ID" value="NZ_FOES01000022.1"/>
</dbReference>
<dbReference type="InterPro" id="IPR043129">
    <property type="entry name" value="ATPase_NBD"/>
</dbReference>
<dbReference type="STRING" id="571933.SAMN05216362_12236"/>
<accession>A0A1H9I2D1</accession>
<dbReference type="Gene3D" id="3.30.420.40">
    <property type="match status" value="2"/>
</dbReference>
<dbReference type="Proteomes" id="UP000199427">
    <property type="component" value="Unassembled WGS sequence"/>
</dbReference>
<keyword evidence="3" id="KW-1185">Reference proteome</keyword>
<feature type="domain" description="ATPase BadF/BadG/BcrA/BcrD type" evidence="1">
    <location>
        <begin position="5"/>
        <end position="300"/>
    </location>
</feature>
<gene>
    <name evidence="2" type="ORF">SAMN05216362_12236</name>
</gene>
<protein>
    <submittedName>
        <fullName evidence="2">BadF-type ATPase</fullName>
    </submittedName>
</protein>
<dbReference type="OrthoDB" id="9772633at2"/>
<dbReference type="InterPro" id="IPR052519">
    <property type="entry name" value="Euk-type_GlcNAc_Kinase"/>
</dbReference>
<evidence type="ECO:0000313" key="2">
    <source>
        <dbReference type="EMBL" id="SEQ68780.1"/>
    </source>
</evidence>
<evidence type="ECO:0000313" key="3">
    <source>
        <dbReference type="Proteomes" id="UP000199427"/>
    </source>
</evidence>